<dbReference type="OrthoDB" id="10039931at2759"/>
<gene>
    <name evidence="7" type="ORF">A3Q56_06172</name>
</gene>
<reference evidence="7 8" key="1">
    <citation type="submission" date="2016-04" db="EMBL/GenBank/DDBJ databases">
        <title>The genome of Intoshia linei affirms orthonectids as highly simplified spiralians.</title>
        <authorList>
            <person name="Mikhailov K.V."/>
            <person name="Slusarev G.S."/>
            <person name="Nikitin M.A."/>
            <person name="Logacheva M.D."/>
            <person name="Penin A."/>
            <person name="Aleoshin V."/>
            <person name="Panchin Y.V."/>
        </authorList>
    </citation>
    <scope>NUCLEOTIDE SEQUENCE [LARGE SCALE GENOMIC DNA]</scope>
    <source>
        <strain evidence="7">Intl2013</strain>
        <tissue evidence="7">Whole animal</tissue>
    </source>
</reference>
<evidence type="ECO:0000259" key="6">
    <source>
        <dbReference type="PROSITE" id="PS50157"/>
    </source>
</evidence>
<evidence type="ECO:0000256" key="2">
    <source>
        <dbReference type="ARBA" id="ARBA00022737"/>
    </source>
</evidence>
<dbReference type="PROSITE" id="PS50157">
    <property type="entry name" value="ZINC_FINGER_C2H2_2"/>
    <property type="match status" value="3"/>
</dbReference>
<dbReference type="EMBL" id="LWCA01001040">
    <property type="protein sequence ID" value="OAF66092.1"/>
    <property type="molecule type" value="Genomic_DNA"/>
</dbReference>
<keyword evidence="8" id="KW-1185">Reference proteome</keyword>
<evidence type="ECO:0000256" key="1">
    <source>
        <dbReference type="ARBA" id="ARBA00022723"/>
    </source>
</evidence>
<keyword evidence="4" id="KW-0862">Zinc</keyword>
<dbReference type="GO" id="GO:0000978">
    <property type="term" value="F:RNA polymerase II cis-regulatory region sequence-specific DNA binding"/>
    <property type="evidence" value="ECO:0007669"/>
    <property type="project" value="TreeGrafter"/>
</dbReference>
<organism evidence="7 8">
    <name type="scientific">Intoshia linei</name>
    <dbReference type="NCBI Taxonomy" id="1819745"/>
    <lineage>
        <taxon>Eukaryota</taxon>
        <taxon>Metazoa</taxon>
        <taxon>Spiralia</taxon>
        <taxon>Lophotrochozoa</taxon>
        <taxon>Mesozoa</taxon>
        <taxon>Orthonectida</taxon>
        <taxon>Rhopaluridae</taxon>
        <taxon>Intoshia</taxon>
    </lineage>
</organism>
<feature type="domain" description="C2H2-type" evidence="6">
    <location>
        <begin position="194"/>
        <end position="218"/>
    </location>
</feature>
<feature type="domain" description="C2H2-type" evidence="6">
    <location>
        <begin position="137"/>
        <end position="165"/>
    </location>
</feature>
<dbReference type="GO" id="GO:0000981">
    <property type="term" value="F:DNA-binding transcription factor activity, RNA polymerase II-specific"/>
    <property type="evidence" value="ECO:0007669"/>
    <property type="project" value="TreeGrafter"/>
</dbReference>
<dbReference type="Gene3D" id="3.30.160.60">
    <property type="entry name" value="Classic Zinc Finger"/>
    <property type="match status" value="2"/>
</dbReference>
<accession>A0A177AX64</accession>
<dbReference type="GO" id="GO:0045944">
    <property type="term" value="P:positive regulation of transcription by RNA polymerase II"/>
    <property type="evidence" value="ECO:0007669"/>
    <property type="project" value="UniProtKB-ARBA"/>
</dbReference>
<feature type="domain" description="C2H2-type" evidence="6">
    <location>
        <begin position="165"/>
        <end position="193"/>
    </location>
</feature>
<dbReference type="InterPro" id="IPR036236">
    <property type="entry name" value="Znf_C2H2_sf"/>
</dbReference>
<name>A0A177AX64_9BILA</name>
<keyword evidence="1" id="KW-0479">Metal-binding</keyword>
<dbReference type="SMART" id="SM00355">
    <property type="entry name" value="ZnF_C2H2"/>
    <property type="match status" value="4"/>
</dbReference>
<sequence>YLCILLYSNKVDRDKCNWTHCCENIEKGLYDSHMSFHLYHTYLKFKGENYLLNKTIKNSKLCQRNSINQIPPVDKWYYCDWLNCAEMFGNIIDFVDHVNKSHAINCCSSFCLWKDCNSNKKMNVYKHINTHTHHKLVACPYCGYMFSTNQRLVSHLSNIDTTKKFECNICQKIYFTLQNLNIHKKYKHCDERKFTCNMCDHGSKSSSDLKLHKKNMHQ</sequence>
<dbReference type="PANTHER" id="PTHR19818:SF139">
    <property type="entry name" value="PAIR-RULE PROTEIN ODD-PAIRED"/>
    <property type="match status" value="1"/>
</dbReference>
<protein>
    <recommendedName>
        <fullName evidence="6">C2H2-type domain-containing protein</fullName>
    </recommendedName>
</protein>
<dbReference type="PANTHER" id="PTHR19818">
    <property type="entry name" value="ZINC FINGER PROTEIN ZIC AND GLI"/>
    <property type="match status" value="1"/>
</dbReference>
<comment type="caution">
    <text evidence="7">The sequence shown here is derived from an EMBL/GenBank/DDBJ whole genome shotgun (WGS) entry which is preliminary data.</text>
</comment>
<dbReference type="GO" id="GO:0008270">
    <property type="term" value="F:zinc ion binding"/>
    <property type="evidence" value="ECO:0007669"/>
    <property type="project" value="UniProtKB-KW"/>
</dbReference>
<evidence type="ECO:0000256" key="3">
    <source>
        <dbReference type="ARBA" id="ARBA00022771"/>
    </source>
</evidence>
<evidence type="ECO:0000256" key="5">
    <source>
        <dbReference type="PROSITE-ProRule" id="PRU00042"/>
    </source>
</evidence>
<evidence type="ECO:0000313" key="8">
    <source>
        <dbReference type="Proteomes" id="UP000078046"/>
    </source>
</evidence>
<evidence type="ECO:0000313" key="7">
    <source>
        <dbReference type="EMBL" id="OAF66092.1"/>
    </source>
</evidence>
<dbReference type="PROSITE" id="PS00028">
    <property type="entry name" value="ZINC_FINGER_C2H2_1"/>
    <property type="match status" value="2"/>
</dbReference>
<dbReference type="SUPFAM" id="SSF57667">
    <property type="entry name" value="beta-beta-alpha zinc fingers"/>
    <property type="match status" value="3"/>
</dbReference>
<feature type="non-terminal residue" evidence="7">
    <location>
        <position position="1"/>
    </location>
</feature>
<keyword evidence="2" id="KW-0677">Repeat</keyword>
<keyword evidence="3 5" id="KW-0863">Zinc-finger</keyword>
<dbReference type="AlphaFoldDB" id="A0A177AX64"/>
<evidence type="ECO:0000256" key="4">
    <source>
        <dbReference type="ARBA" id="ARBA00022833"/>
    </source>
</evidence>
<proteinExistence type="predicted"/>
<dbReference type="Proteomes" id="UP000078046">
    <property type="component" value="Unassembled WGS sequence"/>
</dbReference>
<dbReference type="InterPro" id="IPR013087">
    <property type="entry name" value="Znf_C2H2_type"/>
</dbReference>
<dbReference type="Pfam" id="PF00096">
    <property type="entry name" value="zf-C2H2"/>
    <property type="match status" value="2"/>
</dbReference>
<dbReference type="InterPro" id="IPR050329">
    <property type="entry name" value="GLI_C2H2-zinc-finger"/>
</dbReference>
<dbReference type="GO" id="GO:0005634">
    <property type="term" value="C:nucleus"/>
    <property type="evidence" value="ECO:0007669"/>
    <property type="project" value="UniProtKB-ARBA"/>
</dbReference>